<keyword evidence="2" id="KW-0677">Repeat</keyword>
<dbReference type="PRINTS" id="PR01983">
    <property type="entry name" value="NOTCH"/>
</dbReference>
<feature type="compositionally biased region" description="Polar residues" evidence="10">
    <location>
        <begin position="766"/>
        <end position="784"/>
    </location>
</feature>
<evidence type="ECO:0000256" key="6">
    <source>
        <dbReference type="ARBA" id="ARBA00023157"/>
    </source>
</evidence>
<dbReference type="InterPro" id="IPR035993">
    <property type="entry name" value="Notch-like_dom_sf"/>
</dbReference>
<feature type="region of interest" description="Disordered" evidence="10">
    <location>
        <begin position="299"/>
        <end position="366"/>
    </location>
</feature>
<dbReference type="SUPFAM" id="SSF48403">
    <property type="entry name" value="Ankyrin repeat"/>
    <property type="match status" value="1"/>
</dbReference>
<dbReference type="PROSITE" id="PS50258">
    <property type="entry name" value="LNR"/>
    <property type="match status" value="1"/>
</dbReference>
<reference evidence="14" key="1">
    <citation type="submission" date="2020-08" db="EMBL/GenBank/DDBJ databases">
        <title>Chromosome-level assembly of Southern catfish (Silurus meridionalis) provides insights into visual adaptation to the nocturnal and benthic lifestyles.</title>
        <authorList>
            <person name="Zhang Y."/>
            <person name="Wang D."/>
            <person name="Peng Z."/>
        </authorList>
    </citation>
    <scope>NUCLEOTIDE SEQUENCE</scope>
    <source>
        <strain evidence="14">SWU-2019-XX</strain>
        <tissue evidence="14">Muscle</tissue>
    </source>
</reference>
<dbReference type="GO" id="GO:0007219">
    <property type="term" value="P:Notch signaling pathway"/>
    <property type="evidence" value="ECO:0007669"/>
    <property type="project" value="InterPro"/>
</dbReference>
<dbReference type="PANTHER" id="PTHR24178">
    <property type="entry name" value="MOLTING PROTEIN MLT-4"/>
    <property type="match status" value="1"/>
</dbReference>
<feature type="region of interest" description="Disordered" evidence="10">
    <location>
        <begin position="397"/>
        <end position="418"/>
    </location>
</feature>
<evidence type="ECO:0000256" key="3">
    <source>
        <dbReference type="ARBA" id="ARBA00022989"/>
    </source>
</evidence>
<feature type="signal peptide" evidence="12">
    <location>
        <begin position="1"/>
        <end position="19"/>
    </location>
</feature>
<dbReference type="GO" id="GO:0012505">
    <property type="term" value="C:endomembrane system"/>
    <property type="evidence" value="ECO:0007669"/>
    <property type="project" value="UniProtKB-SubCell"/>
</dbReference>
<proteinExistence type="predicted"/>
<sequence>MVLVEDLLIFMLWPISSLCHGFALFKPSPNDHWSSCPTDKMCKTKFGNGVCDAECSGSQCLKDGFDCVKPREACNSRYIQYCLNHFDNTNCDMGCNTAPCGWDGLDCIKNFKKQRPNWAKGSLIVHTAIPFQKMPLENSSLLWALSVLLQTSVKLRGVVPLKPSDDFFAMDADQLIELHQQVPNYKSNRSLLFLQVDNRPCSELSHTCFPYASEAADFLNVLMILGQAPSYVAPYIHMLISIRGINKEITLTEPPTQDGSPPWLWPVVGIAVGIGVSLAVVALAMMVWFWRRRQRRERGDRVHHRSTATGNNDESEVWTQRSAEQNKRNGRIAREKDRNGVKKKKKKGKDLGKKRREPLGEDAIRMRPLKKTLDIGSDTDVTQSSMEDISRTICDHRSPDQKHFNNSHQQVPISPPRRWDRNSIATHMRTPSNSTPVQWCGPDGSVVLIRAVRSGLDRVVLELLRAGVPVNNTDHTGRSALHWACSVNHLSLARTLIRYGAAVDMQDHKGETALFLSALHGCYDTARFLLLNGANQELMDRRGRRPIDVAQEGYHHQIFELLLGYRVHQSPLPVAPATEVLWDDRTYMYSPWAASPPCLPGRSASFSGVVGPRDLSSPQPSDWQYVQAQSWRPMTTHSTTALVSPRVLSRTSRPISTLQEVTSEAEEEEREAAHQVHRAMTPNILCPQPAPRQRSFSCTQPALQRRFSANQPEPVVNVLPETLPNEQVEIVVVPHPKPSTSQSESRSAGMECNTDSGRERKKSNKSKSQSEVVNTEAMSVQTVM</sequence>
<feature type="repeat" description="ANK" evidence="9">
    <location>
        <begin position="509"/>
        <end position="541"/>
    </location>
</feature>
<dbReference type="InterPro" id="IPR000800">
    <property type="entry name" value="Notch_dom"/>
</dbReference>
<evidence type="ECO:0000313" key="15">
    <source>
        <dbReference type="Proteomes" id="UP000606274"/>
    </source>
</evidence>
<keyword evidence="12" id="KW-0732">Signal</keyword>
<gene>
    <name evidence="14" type="ORF">HF521_010975</name>
</gene>
<evidence type="ECO:0000256" key="11">
    <source>
        <dbReference type="SAM" id="Phobius"/>
    </source>
</evidence>
<evidence type="ECO:0000256" key="5">
    <source>
        <dbReference type="ARBA" id="ARBA00023136"/>
    </source>
</evidence>
<dbReference type="Pfam" id="PF07684">
    <property type="entry name" value="NODP"/>
    <property type="match status" value="1"/>
</dbReference>
<feature type="region of interest" description="Disordered" evidence="10">
    <location>
        <begin position="736"/>
        <end position="784"/>
    </location>
</feature>
<keyword evidence="4 9" id="KW-0040">ANK repeat</keyword>
<dbReference type="AlphaFoldDB" id="A0A8T0AMS1"/>
<name>A0A8T0AMS1_SILME</name>
<dbReference type="InterPro" id="IPR011656">
    <property type="entry name" value="Notch_NODP_dom"/>
</dbReference>
<dbReference type="InterPro" id="IPR036770">
    <property type="entry name" value="Ankyrin_rpt-contain_sf"/>
</dbReference>
<keyword evidence="6" id="KW-1015">Disulfide bond</keyword>
<comment type="caution">
    <text evidence="14">The sequence shown here is derived from an EMBL/GenBank/DDBJ whole genome shotgun (WGS) entry which is preliminary data.</text>
</comment>
<feature type="compositionally biased region" description="Basic residues" evidence="10">
    <location>
        <begin position="341"/>
        <end position="356"/>
    </location>
</feature>
<feature type="repeat" description="ANK" evidence="9">
    <location>
        <begin position="476"/>
        <end position="508"/>
    </location>
</feature>
<feature type="chain" id="PRO_5035916913" description="LNR domain-containing protein" evidence="12">
    <location>
        <begin position="20"/>
        <end position="784"/>
    </location>
</feature>
<evidence type="ECO:0000256" key="9">
    <source>
        <dbReference type="PROSITE-ProRule" id="PRU00023"/>
    </source>
</evidence>
<keyword evidence="3 11" id="KW-1133">Transmembrane helix</keyword>
<dbReference type="SMART" id="SM00004">
    <property type="entry name" value="NL"/>
    <property type="match status" value="2"/>
</dbReference>
<keyword evidence="7" id="KW-0325">Glycoprotein</keyword>
<dbReference type="PROSITE" id="PS50088">
    <property type="entry name" value="ANK_REPEAT"/>
    <property type="match status" value="2"/>
</dbReference>
<feature type="transmembrane region" description="Helical" evidence="11">
    <location>
        <begin position="263"/>
        <end position="290"/>
    </location>
</feature>
<evidence type="ECO:0000256" key="8">
    <source>
        <dbReference type="ARBA" id="ARBA00046288"/>
    </source>
</evidence>
<dbReference type="Gene3D" id="3.30.300.320">
    <property type="match status" value="1"/>
</dbReference>
<organism evidence="14 15">
    <name type="scientific">Silurus meridionalis</name>
    <name type="common">Southern catfish</name>
    <name type="synonym">Silurus soldatovi meridionalis</name>
    <dbReference type="NCBI Taxonomy" id="175797"/>
    <lineage>
        <taxon>Eukaryota</taxon>
        <taxon>Metazoa</taxon>
        <taxon>Chordata</taxon>
        <taxon>Craniata</taxon>
        <taxon>Vertebrata</taxon>
        <taxon>Euteleostomi</taxon>
        <taxon>Actinopterygii</taxon>
        <taxon>Neopterygii</taxon>
        <taxon>Teleostei</taxon>
        <taxon>Ostariophysi</taxon>
        <taxon>Siluriformes</taxon>
        <taxon>Siluridae</taxon>
        <taxon>Silurus</taxon>
    </lineage>
</organism>
<evidence type="ECO:0000256" key="4">
    <source>
        <dbReference type="ARBA" id="ARBA00023043"/>
    </source>
</evidence>
<feature type="domain" description="LNR" evidence="13">
    <location>
        <begin position="74"/>
        <end position="120"/>
    </location>
</feature>
<dbReference type="OrthoDB" id="430340at2759"/>
<evidence type="ECO:0000259" key="13">
    <source>
        <dbReference type="PROSITE" id="PS50258"/>
    </source>
</evidence>
<dbReference type="Proteomes" id="UP000606274">
    <property type="component" value="Unassembled WGS sequence"/>
</dbReference>
<evidence type="ECO:0000256" key="10">
    <source>
        <dbReference type="SAM" id="MobiDB-lite"/>
    </source>
</evidence>
<evidence type="ECO:0000256" key="7">
    <source>
        <dbReference type="ARBA" id="ARBA00023180"/>
    </source>
</evidence>
<dbReference type="PRINTS" id="PR01452">
    <property type="entry name" value="LNOTCHREPEAT"/>
</dbReference>
<keyword evidence="5 11" id="KW-0472">Membrane</keyword>
<dbReference type="SMART" id="SM00248">
    <property type="entry name" value="ANK"/>
    <property type="match status" value="3"/>
</dbReference>
<accession>A0A8T0AMS1</accession>
<dbReference type="Pfam" id="PF00066">
    <property type="entry name" value="Notch"/>
    <property type="match status" value="2"/>
</dbReference>
<keyword evidence="15" id="KW-1185">Reference proteome</keyword>
<feature type="compositionally biased region" description="Polar residues" evidence="10">
    <location>
        <begin position="307"/>
        <end position="323"/>
    </location>
</feature>
<dbReference type="Gene3D" id="3.30.70.3310">
    <property type="match status" value="1"/>
</dbReference>
<protein>
    <recommendedName>
        <fullName evidence="13">LNR domain-containing protein</fullName>
    </recommendedName>
</protein>
<comment type="subcellular location">
    <subcellularLocation>
        <location evidence="8">Endomembrane system</location>
        <topology evidence="8">Single-pass type I membrane protein</topology>
    </subcellularLocation>
</comment>
<dbReference type="InterPro" id="IPR002110">
    <property type="entry name" value="Ankyrin_rpt"/>
</dbReference>
<evidence type="ECO:0000256" key="2">
    <source>
        <dbReference type="ARBA" id="ARBA00022737"/>
    </source>
</evidence>
<evidence type="ECO:0000256" key="12">
    <source>
        <dbReference type="SAM" id="SignalP"/>
    </source>
</evidence>
<keyword evidence="1 11" id="KW-0812">Transmembrane</keyword>
<feature type="compositionally biased region" description="Basic and acidic residues" evidence="10">
    <location>
        <begin position="324"/>
        <end position="340"/>
    </location>
</feature>
<dbReference type="SUPFAM" id="SSF90193">
    <property type="entry name" value="Notch domain"/>
    <property type="match status" value="2"/>
</dbReference>
<dbReference type="EMBL" id="JABFDY010000021">
    <property type="protein sequence ID" value="KAF7692008.1"/>
    <property type="molecule type" value="Genomic_DNA"/>
</dbReference>
<dbReference type="Pfam" id="PF12796">
    <property type="entry name" value="Ank_2"/>
    <property type="match status" value="1"/>
</dbReference>
<dbReference type="GO" id="GO:0030154">
    <property type="term" value="P:cell differentiation"/>
    <property type="evidence" value="ECO:0007669"/>
    <property type="project" value="InterPro"/>
</dbReference>
<dbReference type="Gene3D" id="1.25.40.20">
    <property type="entry name" value="Ankyrin repeat-containing domain"/>
    <property type="match status" value="1"/>
</dbReference>
<evidence type="ECO:0000256" key="1">
    <source>
        <dbReference type="ARBA" id="ARBA00022692"/>
    </source>
</evidence>
<dbReference type="PANTHER" id="PTHR24178:SF9">
    <property type="entry name" value="ANK_REP_REGION DOMAIN-CONTAINING PROTEIN"/>
    <property type="match status" value="1"/>
</dbReference>
<dbReference type="PROSITE" id="PS50297">
    <property type="entry name" value="ANK_REP_REGION"/>
    <property type="match status" value="1"/>
</dbReference>
<dbReference type="GO" id="GO:0016020">
    <property type="term" value="C:membrane"/>
    <property type="evidence" value="ECO:0007669"/>
    <property type="project" value="InterPro"/>
</dbReference>
<evidence type="ECO:0000313" key="14">
    <source>
        <dbReference type="EMBL" id="KAF7692008.1"/>
    </source>
</evidence>